<evidence type="ECO:0000256" key="3">
    <source>
        <dbReference type="ARBA" id="ARBA00023163"/>
    </source>
</evidence>
<keyword evidence="7" id="KW-1185">Reference proteome</keyword>
<sequence length="241" mass="26866">MVDRDDLPDLKLSGKGELYSTRFRIFLSLRYLTSRVLFYRPLLDLHLELEPHEYLLVNSEPLGDIMLTLLKDCAKSCRLVIDIAKGVLRASGEGVNIQGAWWLSAHFVFNASLVLLGINLAMRQSGDISSHSWVTTALIENRNSVSDAVAVMRGLDRGNAVIARCRNALVTLAKSYDASEPDSLPGPDVAMLNREQGPSSSSQTGQDVQHEVDNYLPLDYNFDELASYSNFNFFSDPPHLY</sequence>
<accession>A0AAN6DQM4</accession>
<reference evidence="6" key="1">
    <citation type="journal article" date="2022" name="bioRxiv">
        <title>Deciphering the potential niche of two novel black yeast fungi from a biological soil crust based on their genomes, phenotypes, and melanin regulation.</title>
        <authorList>
            <consortium name="DOE Joint Genome Institute"/>
            <person name="Carr E.C."/>
            <person name="Barton Q."/>
            <person name="Grambo S."/>
            <person name="Sullivan M."/>
            <person name="Renfro C.M."/>
            <person name="Kuo A."/>
            <person name="Pangilinan J."/>
            <person name="Lipzen A."/>
            <person name="Keymanesh K."/>
            <person name="Savage E."/>
            <person name="Barry K."/>
            <person name="Grigoriev I.V."/>
            <person name="Riekhof W.R."/>
            <person name="Harris S.S."/>
        </authorList>
    </citation>
    <scope>NUCLEOTIDE SEQUENCE</scope>
    <source>
        <strain evidence="6">JF 03-4F</strain>
    </source>
</reference>
<dbReference type="Proteomes" id="UP001203852">
    <property type="component" value="Unassembled WGS sequence"/>
</dbReference>
<dbReference type="PANTHER" id="PTHR47424">
    <property type="entry name" value="REGULATORY PROTEIN GAL4"/>
    <property type="match status" value="1"/>
</dbReference>
<evidence type="ECO:0000313" key="6">
    <source>
        <dbReference type="EMBL" id="KAI1609678.1"/>
    </source>
</evidence>
<dbReference type="AlphaFoldDB" id="A0AAN6DQM4"/>
<dbReference type="CDD" id="cd12148">
    <property type="entry name" value="fungal_TF_MHR"/>
    <property type="match status" value="1"/>
</dbReference>
<evidence type="ECO:0000256" key="4">
    <source>
        <dbReference type="ARBA" id="ARBA00023242"/>
    </source>
</evidence>
<dbReference type="PANTHER" id="PTHR47424:SF3">
    <property type="entry name" value="REGULATORY PROTEIN GAL4"/>
    <property type="match status" value="1"/>
</dbReference>
<comment type="caution">
    <text evidence="6">The sequence shown here is derived from an EMBL/GenBank/DDBJ whole genome shotgun (WGS) entry which is preliminary data.</text>
</comment>
<dbReference type="GO" id="GO:0005634">
    <property type="term" value="C:nucleus"/>
    <property type="evidence" value="ECO:0007669"/>
    <property type="project" value="TreeGrafter"/>
</dbReference>
<dbReference type="GO" id="GO:0000435">
    <property type="term" value="P:positive regulation of transcription from RNA polymerase II promoter by galactose"/>
    <property type="evidence" value="ECO:0007669"/>
    <property type="project" value="TreeGrafter"/>
</dbReference>
<keyword evidence="1" id="KW-0805">Transcription regulation</keyword>
<dbReference type="EMBL" id="MU404359">
    <property type="protein sequence ID" value="KAI1609678.1"/>
    <property type="molecule type" value="Genomic_DNA"/>
</dbReference>
<evidence type="ECO:0000256" key="2">
    <source>
        <dbReference type="ARBA" id="ARBA00023125"/>
    </source>
</evidence>
<evidence type="ECO:0008006" key="8">
    <source>
        <dbReference type="Google" id="ProtNLM"/>
    </source>
</evidence>
<organism evidence="6 7">
    <name type="scientific">Exophiala viscosa</name>
    <dbReference type="NCBI Taxonomy" id="2486360"/>
    <lineage>
        <taxon>Eukaryota</taxon>
        <taxon>Fungi</taxon>
        <taxon>Dikarya</taxon>
        <taxon>Ascomycota</taxon>
        <taxon>Pezizomycotina</taxon>
        <taxon>Eurotiomycetes</taxon>
        <taxon>Chaetothyriomycetidae</taxon>
        <taxon>Chaetothyriales</taxon>
        <taxon>Herpotrichiellaceae</taxon>
        <taxon>Exophiala</taxon>
    </lineage>
</organism>
<protein>
    <recommendedName>
        <fullName evidence="8">Transcription factor domain-containing protein</fullName>
    </recommendedName>
</protein>
<proteinExistence type="predicted"/>
<evidence type="ECO:0000256" key="1">
    <source>
        <dbReference type="ARBA" id="ARBA00023015"/>
    </source>
</evidence>
<dbReference type="GO" id="GO:0000981">
    <property type="term" value="F:DNA-binding transcription factor activity, RNA polymerase II-specific"/>
    <property type="evidence" value="ECO:0007669"/>
    <property type="project" value="TreeGrafter"/>
</dbReference>
<dbReference type="InterPro" id="IPR051127">
    <property type="entry name" value="Fungal_SecMet_Regulators"/>
</dbReference>
<evidence type="ECO:0000256" key="5">
    <source>
        <dbReference type="SAM" id="MobiDB-lite"/>
    </source>
</evidence>
<keyword evidence="2" id="KW-0238">DNA-binding</keyword>
<keyword evidence="3" id="KW-0804">Transcription</keyword>
<gene>
    <name evidence="6" type="ORF">EDD36DRAFT_54398</name>
</gene>
<evidence type="ECO:0000313" key="7">
    <source>
        <dbReference type="Proteomes" id="UP001203852"/>
    </source>
</evidence>
<feature type="compositionally biased region" description="Polar residues" evidence="5">
    <location>
        <begin position="196"/>
        <end position="207"/>
    </location>
</feature>
<keyword evidence="4" id="KW-0539">Nucleus</keyword>
<name>A0AAN6DQM4_9EURO</name>
<feature type="region of interest" description="Disordered" evidence="5">
    <location>
        <begin position="177"/>
        <end position="208"/>
    </location>
</feature>
<dbReference type="GO" id="GO:0000978">
    <property type="term" value="F:RNA polymerase II cis-regulatory region sequence-specific DNA binding"/>
    <property type="evidence" value="ECO:0007669"/>
    <property type="project" value="TreeGrafter"/>
</dbReference>